<organism evidence="2 3">
    <name type="scientific">Arthrobacter ginkgonis</name>
    <dbReference type="NCBI Taxonomy" id="1630594"/>
    <lineage>
        <taxon>Bacteria</taxon>
        <taxon>Bacillati</taxon>
        <taxon>Actinomycetota</taxon>
        <taxon>Actinomycetes</taxon>
        <taxon>Micrococcales</taxon>
        <taxon>Micrococcaceae</taxon>
        <taxon>Arthrobacter</taxon>
    </lineage>
</organism>
<dbReference type="InterPro" id="IPR007345">
    <property type="entry name" value="Polysacch_pyruvyl_Trfase"/>
</dbReference>
<name>A0ABP7BX30_9MICC</name>
<gene>
    <name evidence="2" type="ORF">GCM10023081_08420</name>
</gene>
<comment type="caution">
    <text evidence="2">The sequence shown here is derived from an EMBL/GenBank/DDBJ whole genome shotgun (WGS) entry which is preliminary data.</text>
</comment>
<feature type="domain" description="Polysaccharide pyruvyl transferase" evidence="1">
    <location>
        <begin position="37"/>
        <end position="297"/>
    </location>
</feature>
<keyword evidence="3" id="KW-1185">Reference proteome</keyword>
<protein>
    <submittedName>
        <fullName evidence="2">Polysaccharide pyruvyl transferase family protein</fullName>
    </submittedName>
</protein>
<keyword evidence="2" id="KW-0808">Transferase</keyword>
<evidence type="ECO:0000259" key="1">
    <source>
        <dbReference type="Pfam" id="PF04230"/>
    </source>
</evidence>
<evidence type="ECO:0000313" key="3">
    <source>
        <dbReference type="Proteomes" id="UP001500752"/>
    </source>
</evidence>
<evidence type="ECO:0000313" key="2">
    <source>
        <dbReference type="EMBL" id="GAA3672379.1"/>
    </source>
</evidence>
<dbReference type="Pfam" id="PF04230">
    <property type="entry name" value="PS_pyruv_trans"/>
    <property type="match status" value="1"/>
</dbReference>
<dbReference type="EMBL" id="BAABEO010000008">
    <property type="protein sequence ID" value="GAA3672379.1"/>
    <property type="molecule type" value="Genomic_DNA"/>
</dbReference>
<dbReference type="GO" id="GO:0016740">
    <property type="term" value="F:transferase activity"/>
    <property type="evidence" value="ECO:0007669"/>
    <property type="project" value="UniProtKB-KW"/>
</dbReference>
<accession>A0ABP7BX30</accession>
<dbReference type="Proteomes" id="UP001500752">
    <property type="component" value="Unassembled WGS sequence"/>
</dbReference>
<proteinExistence type="predicted"/>
<dbReference type="RefSeq" id="WP_345148714.1">
    <property type="nucleotide sequence ID" value="NZ_BAABEO010000008.1"/>
</dbReference>
<sequence length="333" mass="37329">MAFKDLAEIQQETLRALGNHLGGAKQVALLDFPRHFNSGDSLIWLGTKNYLSRLGVEVSYEASLHYFNPRELRRVYPEGPILIHGGGNFGDRWPDHQAFREKVIESFPDRQIIQLPQTMDFDHVSGRDRAAQVLANHGNVVLLLRERAAVDEAREAFPGTTVDFCPDLALGLGYQEALGQTTNPVVQLLRLDRESTAASESGIPPEGVATYDWHWETRLPPRVLWRLQRLPEDISRLCPLLGGLFLRLKIRGFESMAKTNLESAIRNLSRGESVVTDRLHAMVLGVLLGKQVVAVDNVNHKISRIYSDYVSALGNVSMAGSVREAQRFFSHQD</sequence>
<reference evidence="3" key="1">
    <citation type="journal article" date="2019" name="Int. J. Syst. Evol. Microbiol.">
        <title>The Global Catalogue of Microorganisms (GCM) 10K type strain sequencing project: providing services to taxonomists for standard genome sequencing and annotation.</title>
        <authorList>
            <consortium name="The Broad Institute Genomics Platform"/>
            <consortium name="The Broad Institute Genome Sequencing Center for Infectious Disease"/>
            <person name="Wu L."/>
            <person name="Ma J."/>
        </authorList>
    </citation>
    <scope>NUCLEOTIDE SEQUENCE [LARGE SCALE GENOMIC DNA]</scope>
    <source>
        <strain evidence="3">JCM 30742</strain>
    </source>
</reference>